<keyword evidence="3" id="KW-1185">Reference proteome</keyword>
<evidence type="ECO:0000256" key="1">
    <source>
        <dbReference type="SAM" id="Phobius"/>
    </source>
</evidence>
<comment type="caution">
    <text evidence="2">The sequence shown here is derived from an EMBL/GenBank/DDBJ whole genome shotgun (WGS) entry which is preliminary data.</text>
</comment>
<dbReference type="EMBL" id="BMLK01000017">
    <property type="protein sequence ID" value="GGN56440.1"/>
    <property type="molecule type" value="Genomic_DNA"/>
</dbReference>
<feature type="transmembrane region" description="Helical" evidence="1">
    <location>
        <begin position="76"/>
        <end position="96"/>
    </location>
</feature>
<reference evidence="3" key="1">
    <citation type="journal article" date="2019" name="Int. J. Syst. Evol. Microbiol.">
        <title>The Global Catalogue of Microorganisms (GCM) 10K type strain sequencing project: providing services to taxonomists for standard genome sequencing and annotation.</title>
        <authorList>
            <consortium name="The Broad Institute Genomics Platform"/>
            <consortium name="The Broad Institute Genome Sequencing Center for Infectious Disease"/>
            <person name="Wu L."/>
            <person name="Ma J."/>
        </authorList>
    </citation>
    <scope>NUCLEOTIDE SEQUENCE [LARGE SCALE GENOMIC DNA]</scope>
    <source>
        <strain evidence="3">CGMCC 1.6784</strain>
    </source>
</reference>
<dbReference type="Proteomes" id="UP000605099">
    <property type="component" value="Unassembled WGS sequence"/>
</dbReference>
<feature type="transmembrane region" description="Helical" evidence="1">
    <location>
        <begin position="12"/>
        <end position="38"/>
    </location>
</feature>
<gene>
    <name evidence="2" type="ORF">GCM10011349_34100</name>
</gene>
<evidence type="ECO:0000313" key="3">
    <source>
        <dbReference type="Proteomes" id="UP000605099"/>
    </source>
</evidence>
<keyword evidence="1" id="KW-1133">Transmembrane helix</keyword>
<dbReference type="RefSeq" id="WP_188821467.1">
    <property type="nucleotide sequence ID" value="NZ_BMLK01000017.1"/>
</dbReference>
<evidence type="ECO:0008006" key="4">
    <source>
        <dbReference type="Google" id="ProtNLM"/>
    </source>
</evidence>
<sequence>MSAKQLSSRDWLGKAAAGLILGFGLALGISGLLAWAIGVGDTFFSTRGQLTMWLIAPIWCAVLSFCFLFRSGLRAWAMLGLATAVVWAALFATGTLA</sequence>
<keyword evidence="1" id="KW-0812">Transmembrane</keyword>
<organism evidence="2 3">
    <name type="scientific">Novosphingobium indicum</name>
    <dbReference type="NCBI Taxonomy" id="462949"/>
    <lineage>
        <taxon>Bacteria</taxon>
        <taxon>Pseudomonadati</taxon>
        <taxon>Pseudomonadota</taxon>
        <taxon>Alphaproteobacteria</taxon>
        <taxon>Sphingomonadales</taxon>
        <taxon>Sphingomonadaceae</taxon>
        <taxon>Novosphingobium</taxon>
    </lineage>
</organism>
<keyword evidence="1" id="KW-0472">Membrane</keyword>
<evidence type="ECO:0000313" key="2">
    <source>
        <dbReference type="EMBL" id="GGN56440.1"/>
    </source>
</evidence>
<name>A0ABQ2JV44_9SPHN</name>
<feature type="transmembrane region" description="Helical" evidence="1">
    <location>
        <begin position="50"/>
        <end position="69"/>
    </location>
</feature>
<protein>
    <recommendedName>
        <fullName evidence="4">Iron uptake protein</fullName>
    </recommendedName>
</protein>
<accession>A0ABQ2JV44</accession>
<proteinExistence type="predicted"/>